<dbReference type="SUPFAM" id="SSF46785">
    <property type="entry name" value="Winged helix' DNA-binding domain"/>
    <property type="match status" value="1"/>
</dbReference>
<dbReference type="InterPro" id="IPR044926">
    <property type="entry name" value="RGS_subdomain_2"/>
</dbReference>
<organism evidence="5 6">
    <name type="scientific">Macrostomum lignano</name>
    <dbReference type="NCBI Taxonomy" id="282301"/>
    <lineage>
        <taxon>Eukaryota</taxon>
        <taxon>Metazoa</taxon>
        <taxon>Spiralia</taxon>
        <taxon>Lophotrochozoa</taxon>
        <taxon>Platyhelminthes</taxon>
        <taxon>Rhabditophora</taxon>
        <taxon>Macrostomorpha</taxon>
        <taxon>Macrostomida</taxon>
        <taxon>Macrostomidae</taxon>
        <taxon>Macrostomum</taxon>
    </lineage>
</organism>
<dbReference type="GO" id="GO:0005096">
    <property type="term" value="F:GTPase activator activity"/>
    <property type="evidence" value="ECO:0007669"/>
    <property type="project" value="TreeGrafter"/>
</dbReference>
<dbReference type="SUPFAM" id="SSF48670">
    <property type="entry name" value="Transducin (heterotrimeric G protein), gamma chain"/>
    <property type="match status" value="1"/>
</dbReference>
<dbReference type="OrthoDB" id="196547at2759"/>
<feature type="region of interest" description="Disordered" evidence="2">
    <location>
        <begin position="514"/>
        <end position="543"/>
    </location>
</feature>
<dbReference type="Gene3D" id="1.10.1240.60">
    <property type="match status" value="1"/>
</dbReference>
<dbReference type="PANTHER" id="PTHR45746">
    <property type="entry name" value="LP21163P"/>
    <property type="match status" value="1"/>
</dbReference>
<dbReference type="InterPro" id="IPR047016">
    <property type="entry name" value="RGS6/7/9/11"/>
</dbReference>
<dbReference type="InterPro" id="IPR036305">
    <property type="entry name" value="RGS_sf"/>
</dbReference>
<comment type="caution">
    <text evidence="5">The sequence shown here is derived from an EMBL/GenBank/DDBJ whole genome shotgun (WGS) entry which is preliminary data.</text>
</comment>
<evidence type="ECO:0000259" key="4">
    <source>
        <dbReference type="PROSITE" id="PS50186"/>
    </source>
</evidence>
<protein>
    <recommendedName>
        <fullName evidence="7">RGS domain-containing protein</fullName>
    </recommendedName>
</protein>
<dbReference type="SUPFAM" id="SSF48097">
    <property type="entry name" value="Regulator of G-protein signaling, RGS"/>
    <property type="match status" value="1"/>
</dbReference>
<dbReference type="EMBL" id="NIVC01000095">
    <property type="protein sequence ID" value="PAA91062.1"/>
    <property type="molecule type" value="Genomic_DNA"/>
</dbReference>
<dbReference type="InterPro" id="IPR047017">
    <property type="entry name" value="RGS6/7/9/11_DHEX_sf"/>
</dbReference>
<dbReference type="GO" id="GO:0005737">
    <property type="term" value="C:cytoplasm"/>
    <property type="evidence" value="ECO:0007669"/>
    <property type="project" value="TreeGrafter"/>
</dbReference>
<dbReference type="InterPro" id="IPR036390">
    <property type="entry name" value="WH_DNA-bd_sf"/>
</dbReference>
<dbReference type="Gene3D" id="1.10.10.10">
    <property type="entry name" value="Winged helix-like DNA-binding domain superfamily/Winged helix DNA-binding domain"/>
    <property type="match status" value="1"/>
</dbReference>
<feature type="domain" description="RGS" evidence="3">
    <location>
        <begin position="364"/>
        <end position="484"/>
    </location>
</feature>
<feature type="compositionally biased region" description="Low complexity" evidence="2">
    <location>
        <begin position="11"/>
        <end position="29"/>
    </location>
</feature>
<dbReference type="Gene3D" id="4.10.260.10">
    <property type="entry name" value="Transducin (heterotrimeric G protein), gamma chain"/>
    <property type="match status" value="1"/>
</dbReference>
<dbReference type="SMART" id="SM01224">
    <property type="entry name" value="G_gamma"/>
    <property type="match status" value="1"/>
</dbReference>
<keyword evidence="1" id="KW-0734">Signal transduction inhibitor</keyword>
<dbReference type="PANTHER" id="PTHR45746:SF6">
    <property type="entry name" value="LP21163P"/>
    <property type="match status" value="1"/>
</dbReference>
<keyword evidence="6" id="KW-1185">Reference proteome</keyword>
<dbReference type="CDD" id="cd04450">
    <property type="entry name" value="DEP_RGS7-like"/>
    <property type="match status" value="1"/>
</dbReference>
<dbReference type="PROSITE" id="PS50132">
    <property type="entry name" value="RGS"/>
    <property type="match status" value="1"/>
</dbReference>
<feature type="domain" description="DEP" evidence="4">
    <location>
        <begin position="73"/>
        <end position="148"/>
    </location>
</feature>
<dbReference type="SMART" id="SM00315">
    <property type="entry name" value="RGS"/>
    <property type="match status" value="1"/>
</dbReference>
<feature type="compositionally biased region" description="Polar residues" evidence="2">
    <location>
        <begin position="1"/>
        <end position="10"/>
    </location>
</feature>
<dbReference type="SMART" id="SM00224">
    <property type="entry name" value="GGL"/>
    <property type="match status" value="1"/>
</dbReference>
<evidence type="ECO:0008006" key="7">
    <source>
        <dbReference type="Google" id="ProtNLM"/>
    </source>
</evidence>
<dbReference type="GO" id="GO:0009968">
    <property type="term" value="P:negative regulation of signal transduction"/>
    <property type="evidence" value="ECO:0007669"/>
    <property type="project" value="UniProtKB-KW"/>
</dbReference>
<gene>
    <name evidence="5" type="ORF">BOX15_Mlig000427g1</name>
</gene>
<evidence type="ECO:0000256" key="2">
    <source>
        <dbReference type="SAM" id="MobiDB-lite"/>
    </source>
</evidence>
<dbReference type="CDD" id="cd00068">
    <property type="entry name" value="GGL"/>
    <property type="match status" value="1"/>
</dbReference>
<accession>A0A267H0J7</accession>
<dbReference type="InterPro" id="IPR016137">
    <property type="entry name" value="RGS"/>
</dbReference>
<evidence type="ECO:0000256" key="1">
    <source>
        <dbReference type="ARBA" id="ARBA00022700"/>
    </source>
</evidence>
<dbReference type="Pfam" id="PF18148">
    <property type="entry name" value="RGS_DHEX"/>
    <property type="match status" value="1"/>
</dbReference>
<dbReference type="GO" id="GO:0035556">
    <property type="term" value="P:intracellular signal transduction"/>
    <property type="evidence" value="ECO:0007669"/>
    <property type="project" value="InterPro"/>
</dbReference>
<dbReference type="GO" id="GO:0007186">
    <property type="term" value="P:G protein-coupled receptor signaling pathway"/>
    <property type="evidence" value="ECO:0007669"/>
    <property type="project" value="InterPro"/>
</dbReference>
<dbReference type="AlphaFoldDB" id="A0A267H0J7"/>
<feature type="region of interest" description="Disordered" evidence="2">
    <location>
        <begin position="1"/>
        <end position="57"/>
    </location>
</feature>
<dbReference type="GO" id="GO:0008277">
    <property type="term" value="P:regulation of G protein-coupled receptor signaling pathway"/>
    <property type="evidence" value="ECO:0007669"/>
    <property type="project" value="InterPro"/>
</dbReference>
<name>A0A267H0J7_9PLAT</name>
<feature type="compositionally biased region" description="Basic residues" evidence="2">
    <location>
        <begin position="31"/>
        <end position="40"/>
    </location>
</feature>
<dbReference type="SMART" id="SM00049">
    <property type="entry name" value="DEP"/>
    <property type="match status" value="1"/>
</dbReference>
<dbReference type="Proteomes" id="UP000215902">
    <property type="component" value="Unassembled WGS sequence"/>
</dbReference>
<dbReference type="Pfam" id="PF00610">
    <property type="entry name" value="DEP"/>
    <property type="match status" value="1"/>
</dbReference>
<dbReference type="STRING" id="282301.A0A267H0J7"/>
<dbReference type="Pfam" id="PF00631">
    <property type="entry name" value="G-gamma"/>
    <property type="match status" value="1"/>
</dbReference>
<dbReference type="InterPro" id="IPR040759">
    <property type="entry name" value="RGS_DHEX"/>
</dbReference>
<dbReference type="InterPro" id="IPR000591">
    <property type="entry name" value="DEP_dom"/>
</dbReference>
<evidence type="ECO:0000313" key="6">
    <source>
        <dbReference type="Proteomes" id="UP000215902"/>
    </source>
</evidence>
<dbReference type="PROSITE" id="PS50186">
    <property type="entry name" value="DEP"/>
    <property type="match status" value="1"/>
</dbReference>
<evidence type="ECO:0000259" key="3">
    <source>
        <dbReference type="PROSITE" id="PS50132"/>
    </source>
</evidence>
<dbReference type="InterPro" id="IPR036284">
    <property type="entry name" value="GGL_sf"/>
</dbReference>
<evidence type="ECO:0000313" key="5">
    <source>
        <dbReference type="EMBL" id="PAA91062.1"/>
    </source>
</evidence>
<dbReference type="Pfam" id="PF00615">
    <property type="entry name" value="RGS"/>
    <property type="match status" value="1"/>
</dbReference>
<dbReference type="InterPro" id="IPR036388">
    <property type="entry name" value="WH-like_DNA-bd_sf"/>
</dbReference>
<reference evidence="5 6" key="1">
    <citation type="submission" date="2017-06" db="EMBL/GenBank/DDBJ databases">
        <title>A platform for efficient transgenesis in Macrostomum lignano, a flatworm model organism for stem cell research.</title>
        <authorList>
            <person name="Berezikov E."/>
        </authorList>
    </citation>
    <scope>NUCLEOTIDE SEQUENCE [LARGE SCALE GENOMIC DNA]</scope>
    <source>
        <strain evidence="5">DV1</strain>
        <tissue evidence="5">Whole organism</tissue>
    </source>
</reference>
<dbReference type="Gene3D" id="1.10.167.10">
    <property type="entry name" value="Regulator of G-protein Signalling 4, domain 2"/>
    <property type="match status" value="1"/>
</dbReference>
<dbReference type="GO" id="GO:0043005">
    <property type="term" value="C:neuron projection"/>
    <property type="evidence" value="ECO:0007669"/>
    <property type="project" value="TreeGrafter"/>
</dbReference>
<dbReference type="InterPro" id="IPR015898">
    <property type="entry name" value="G-protein_gamma-like_dom"/>
</dbReference>
<dbReference type="PRINTS" id="PR01301">
    <property type="entry name" value="RGSPROTEIN"/>
</dbReference>
<proteinExistence type="predicted"/>
<sequence>MQQQQTQAACSSGSAGSSSSSSSSATSTSVMRHHARHAKAKTAPVTTEAGRPPHPNAYQWSRLERLLERLQQEDAGISVRTVKSFMSCQPSCFTGSELCGWLLRNTDAEDAQEACHVASMLAAHGYIIPVEGTALVVRNDSSYYRFQTPCLWPSKSPDRLDNTDYAVYLCKRTLLNKQRLELANYEAENLARLQRLLSHKWEFIYLQAEAEAKVDRKLERLERMVLESQERGFWLLYRPPPGAVVATEVDMRKLCRAKRPKKVATRPATFPIPSGRLSPVEPCEPAAKADKLRQALARRRVKVSKAAESAICYYQQYAEFDAFIGGGLPDQSQNPWVSDSADYWESERRTRDVPARRVKRWGFSIHELLRDPAGRQEFEKWLLKEVSAENLAFWEACQRLRHAPASQVHKEVNRIYDTFLGPDATEPVNVAGPVAEAVRKRMSSATAASADRYAFEAAEEHIFQLMKSDSYGRFLRSDFYRQLLASGKKKLSSKKQQRLSSSDAATNAVNVNTASAAAARRSRDAGTVDAVTIPGAEGTDAAN</sequence>